<evidence type="ECO:0000259" key="2">
    <source>
        <dbReference type="Pfam" id="PF13439"/>
    </source>
</evidence>
<organism evidence="3 4">
    <name type="scientific">Halopenitus persicus</name>
    <dbReference type="NCBI Taxonomy" id="1048396"/>
    <lineage>
        <taxon>Archaea</taxon>
        <taxon>Methanobacteriati</taxon>
        <taxon>Methanobacteriota</taxon>
        <taxon>Stenosarchaea group</taxon>
        <taxon>Halobacteria</taxon>
        <taxon>Halobacteriales</taxon>
        <taxon>Haloferacaceae</taxon>
        <taxon>Halopenitus</taxon>
    </lineage>
</organism>
<keyword evidence="3" id="KW-0808">Transferase</keyword>
<feature type="domain" description="Glycosyl transferase family 1" evidence="1">
    <location>
        <begin position="183"/>
        <end position="290"/>
    </location>
</feature>
<dbReference type="RefSeq" id="WP_092734337.1">
    <property type="nucleotide sequence ID" value="NZ_FNPC01000010.1"/>
</dbReference>
<name>A0A1H3MMP4_9EURY</name>
<dbReference type="Proteomes" id="UP000199079">
    <property type="component" value="Unassembled WGS sequence"/>
</dbReference>
<dbReference type="EMBL" id="FNPC01000010">
    <property type="protein sequence ID" value="SDY77753.1"/>
    <property type="molecule type" value="Genomic_DNA"/>
</dbReference>
<keyword evidence="4" id="KW-1185">Reference proteome</keyword>
<sequence length="347" mass="38478">MRICHVSPRYAPHTGGVETQVQELSERLAARGHEVTVETAGRTPDLPKRERRNGVTVHRHYGLSPNEAFHFAPQLANPRLWSEYDVLHVHNVHTLSFSCAVLSSRTPTVATTYYHGHSASGFRDRLLDAYRPILRRALKSVHEVVSVSEWERRQVQSDLGVDSSVIPLGVEVSRFEGADPVVRDRPYLLCVARLEDYKGVQHVISALPELPEYDLLVAGDGPYRDTLEELAVEVGVNDRVEFLGNVDHERLPAYYAGADVHLSLSSFESFGLTVAESLASGTPCVLRSETALRDWCRGDDVECVAKVDPDTVATAVRNGGELAAPTGPVESWDDVTDSYEEIYESTF</sequence>
<dbReference type="PANTHER" id="PTHR45947">
    <property type="entry name" value="SULFOQUINOVOSYL TRANSFERASE SQD2"/>
    <property type="match status" value="1"/>
</dbReference>
<dbReference type="PANTHER" id="PTHR45947:SF3">
    <property type="entry name" value="SULFOQUINOVOSYL TRANSFERASE SQD2"/>
    <property type="match status" value="1"/>
</dbReference>
<dbReference type="OrthoDB" id="132546at2157"/>
<dbReference type="AlphaFoldDB" id="A0A1H3MMP4"/>
<feature type="domain" description="Glycosyltransferase subfamily 4-like N-terminal" evidence="2">
    <location>
        <begin position="15"/>
        <end position="174"/>
    </location>
</feature>
<protein>
    <submittedName>
        <fullName evidence="3">Glycosyltransferase involved in cell wall bisynthesis</fullName>
    </submittedName>
</protein>
<evidence type="ECO:0000313" key="3">
    <source>
        <dbReference type="EMBL" id="SDY77753.1"/>
    </source>
</evidence>
<accession>A0A1H3MMP4</accession>
<reference evidence="4" key="1">
    <citation type="submission" date="2016-10" db="EMBL/GenBank/DDBJ databases">
        <authorList>
            <person name="Varghese N."/>
            <person name="Submissions S."/>
        </authorList>
    </citation>
    <scope>NUCLEOTIDE SEQUENCE [LARGE SCALE GENOMIC DNA]</scope>
    <source>
        <strain evidence="4">DC30,IBRC 10041,KCTC 4046</strain>
    </source>
</reference>
<dbReference type="InterPro" id="IPR050194">
    <property type="entry name" value="Glycosyltransferase_grp1"/>
</dbReference>
<evidence type="ECO:0000259" key="1">
    <source>
        <dbReference type="Pfam" id="PF00534"/>
    </source>
</evidence>
<dbReference type="CDD" id="cd03801">
    <property type="entry name" value="GT4_PimA-like"/>
    <property type="match status" value="1"/>
</dbReference>
<evidence type="ECO:0000313" key="4">
    <source>
        <dbReference type="Proteomes" id="UP000199079"/>
    </source>
</evidence>
<dbReference type="InterPro" id="IPR001296">
    <property type="entry name" value="Glyco_trans_1"/>
</dbReference>
<dbReference type="Pfam" id="PF13439">
    <property type="entry name" value="Glyco_transf_4"/>
    <property type="match status" value="1"/>
</dbReference>
<dbReference type="Pfam" id="PF00534">
    <property type="entry name" value="Glycos_transf_1"/>
    <property type="match status" value="1"/>
</dbReference>
<dbReference type="InterPro" id="IPR028098">
    <property type="entry name" value="Glyco_trans_4-like_N"/>
</dbReference>
<dbReference type="Gene3D" id="3.40.50.2000">
    <property type="entry name" value="Glycogen Phosphorylase B"/>
    <property type="match status" value="2"/>
</dbReference>
<dbReference type="SUPFAM" id="SSF53756">
    <property type="entry name" value="UDP-Glycosyltransferase/glycogen phosphorylase"/>
    <property type="match status" value="1"/>
</dbReference>
<gene>
    <name evidence="3" type="ORF">SAMN05216564_1104</name>
</gene>
<dbReference type="GO" id="GO:0016757">
    <property type="term" value="F:glycosyltransferase activity"/>
    <property type="evidence" value="ECO:0007669"/>
    <property type="project" value="InterPro"/>
</dbReference>
<proteinExistence type="predicted"/>